<evidence type="ECO:0000313" key="2">
    <source>
        <dbReference type="EMBL" id="EHN11891.1"/>
    </source>
</evidence>
<dbReference type="InterPro" id="IPR007391">
    <property type="entry name" value="Vancomycin_resist_VanW"/>
</dbReference>
<dbReference type="Pfam" id="PF04294">
    <property type="entry name" value="VanW"/>
    <property type="match status" value="1"/>
</dbReference>
<feature type="region of interest" description="Disordered" evidence="1">
    <location>
        <begin position="155"/>
        <end position="175"/>
    </location>
</feature>
<organism evidence="2 3">
    <name type="scientific">Patulibacter medicamentivorans</name>
    <dbReference type="NCBI Taxonomy" id="1097667"/>
    <lineage>
        <taxon>Bacteria</taxon>
        <taxon>Bacillati</taxon>
        <taxon>Actinomycetota</taxon>
        <taxon>Thermoleophilia</taxon>
        <taxon>Solirubrobacterales</taxon>
        <taxon>Patulibacteraceae</taxon>
        <taxon>Patulibacter</taxon>
    </lineage>
</organism>
<dbReference type="PANTHER" id="PTHR35788:SF1">
    <property type="entry name" value="EXPORTED PROTEIN"/>
    <property type="match status" value="1"/>
</dbReference>
<dbReference type="Proteomes" id="UP000005143">
    <property type="component" value="Unassembled WGS sequence"/>
</dbReference>
<dbReference type="InterPro" id="IPR052913">
    <property type="entry name" value="Glycopeptide_resist_protein"/>
</dbReference>
<accession>H0E368</accession>
<gene>
    <name evidence="2" type="ORF">PAI11_12360</name>
</gene>
<proteinExistence type="predicted"/>
<dbReference type="AlphaFoldDB" id="H0E368"/>
<dbReference type="PANTHER" id="PTHR35788">
    <property type="entry name" value="EXPORTED PROTEIN-RELATED"/>
    <property type="match status" value="1"/>
</dbReference>
<reference evidence="2 3" key="1">
    <citation type="journal article" date="2013" name="Biodegradation">
        <title>Quantitative proteomic analysis of ibuprofen-degrading Patulibacter sp. strain I11.</title>
        <authorList>
            <person name="Almeida B."/>
            <person name="Kjeldal H."/>
            <person name="Lolas I."/>
            <person name="Knudsen A.D."/>
            <person name="Carvalho G."/>
            <person name="Nielsen K.L."/>
            <person name="Barreto Crespo M.T."/>
            <person name="Stensballe A."/>
            <person name="Nielsen J.L."/>
        </authorList>
    </citation>
    <scope>NUCLEOTIDE SEQUENCE [LARGE SCALE GENOMIC DNA]</scope>
    <source>
        <strain evidence="2 3">I11</strain>
    </source>
</reference>
<evidence type="ECO:0000313" key="3">
    <source>
        <dbReference type="Proteomes" id="UP000005143"/>
    </source>
</evidence>
<sequence length="440" mass="46952">MAVRATVAPAALRGAAKRLAARIDRDPFPGALDIDPATHEVRTSPSRPGQAVDVDALARGIRGELLDGGRGPLDVPQETVDAVPGDRLRELAGQAERYLRAPLRITGAGAPLELGADELARILALEGREGGRRARLGVGEAQMGALVARVAARGDRPARNARPTAPATGAIETGKGDVSWRPRRAEVGVVPARTGRTVRRDALATAIRRAVRDGEHTVRVPMATAQPTVTTEAARKVDSLIGSFTTPYVAGQPRVTNIQRMARTIDGTVIPVGGTFSLNGLTGERTTAKGYVEAPFIAGNKIEPSVGGGVSQFSTTMYNAAFFAGLQLDAHRAHSLYIDRYPPGRESTLNFPDIDLKWTNDTQAPVLVRTSYDSAGVTVTLYGDNGGRRVTATAGERQPVDGGNFQITVTRTIRYADGRTVRQPTTTRYENEVTEEEPQE</sequence>
<feature type="compositionally biased region" description="Low complexity" evidence="1">
    <location>
        <begin position="160"/>
        <end position="170"/>
    </location>
</feature>
<keyword evidence="3" id="KW-1185">Reference proteome</keyword>
<protein>
    <submittedName>
        <fullName evidence="2">Vancomycin B-type resistance protein VanW</fullName>
    </submittedName>
</protein>
<dbReference type="EMBL" id="AGUD01000058">
    <property type="protein sequence ID" value="EHN11891.1"/>
    <property type="molecule type" value="Genomic_DNA"/>
</dbReference>
<comment type="caution">
    <text evidence="2">The sequence shown here is derived from an EMBL/GenBank/DDBJ whole genome shotgun (WGS) entry which is preliminary data.</text>
</comment>
<name>H0E368_9ACTN</name>
<evidence type="ECO:0000256" key="1">
    <source>
        <dbReference type="SAM" id="MobiDB-lite"/>
    </source>
</evidence>